<dbReference type="AlphaFoldDB" id="A0A383W6N9"/>
<dbReference type="EMBL" id="FNXT01001169">
    <property type="protein sequence ID" value="SZX72870.1"/>
    <property type="molecule type" value="Genomic_DNA"/>
</dbReference>
<feature type="compositionally biased region" description="Low complexity" evidence="3">
    <location>
        <begin position="292"/>
        <end position="302"/>
    </location>
</feature>
<dbReference type="PANTHER" id="PTHR31088">
    <property type="entry name" value="MEMBRANE-ASSOCIATED PROTEIN VIPP1, CHLOROPLASTIC"/>
    <property type="match status" value="1"/>
</dbReference>
<name>A0A383W6N9_TETOB</name>
<dbReference type="STRING" id="3088.A0A383W6N9"/>
<evidence type="ECO:0000256" key="3">
    <source>
        <dbReference type="SAM" id="MobiDB-lite"/>
    </source>
</evidence>
<accession>A0A383W6N9</accession>
<sequence>MAMTMHASRALKGTTRPAARSVQASPAFLGKPVLPLAPRPTSSHSRHHARATPALRATSAGRAVGLAVEANLFSRLVRVVKAYVSNFTEQFEDPEVMLDRVTDEMQEDLIKMRQATAKVMASEKQMQAKYNASQATADEWLRRAELAVKKGQDELAREALMRRKTYETAAQALKVQLDAQSKARQQLQANVGMLEARLNEARNKRETLKARAASAKSSKQIQEMVAGLRINNSSAWAAFDKMEEKVMSLEAEADSAGLLATPDRLEAQFAMLEGGTVEDELAALKQGRLAAASSSSSSSSSSRGEGQSLGRPLAEVLVREPARQLEGIDAELEQLRKRARGQ</sequence>
<gene>
    <name evidence="4" type="ORF">BQ4739_LOCUS13009</name>
</gene>
<dbReference type="PANTHER" id="PTHR31088:SF6">
    <property type="entry name" value="PHAGE SHOCK PROTEIN A"/>
    <property type="match status" value="1"/>
</dbReference>
<reference evidence="4 5" key="1">
    <citation type="submission" date="2016-10" db="EMBL/GenBank/DDBJ databases">
        <authorList>
            <person name="Cai Z."/>
        </authorList>
    </citation>
    <scope>NUCLEOTIDE SEQUENCE [LARGE SCALE GENOMIC DNA]</scope>
</reference>
<evidence type="ECO:0000313" key="4">
    <source>
        <dbReference type="EMBL" id="SZX72870.1"/>
    </source>
</evidence>
<proteinExistence type="inferred from homology"/>
<evidence type="ECO:0000313" key="5">
    <source>
        <dbReference type="Proteomes" id="UP000256970"/>
    </source>
</evidence>
<dbReference type="Pfam" id="PF04012">
    <property type="entry name" value="PspA_IM30"/>
    <property type="match status" value="1"/>
</dbReference>
<evidence type="ECO:0000256" key="2">
    <source>
        <dbReference type="SAM" id="Coils"/>
    </source>
</evidence>
<keyword evidence="2" id="KW-0175">Coiled coil</keyword>
<dbReference type="Proteomes" id="UP000256970">
    <property type="component" value="Unassembled WGS sequence"/>
</dbReference>
<comment type="similarity">
    <text evidence="1">Belongs to the PspA/Vipp/IM30 family.</text>
</comment>
<organism evidence="4 5">
    <name type="scientific">Tetradesmus obliquus</name>
    <name type="common">Green alga</name>
    <name type="synonym">Acutodesmus obliquus</name>
    <dbReference type="NCBI Taxonomy" id="3088"/>
    <lineage>
        <taxon>Eukaryota</taxon>
        <taxon>Viridiplantae</taxon>
        <taxon>Chlorophyta</taxon>
        <taxon>core chlorophytes</taxon>
        <taxon>Chlorophyceae</taxon>
        <taxon>CS clade</taxon>
        <taxon>Sphaeropleales</taxon>
        <taxon>Scenedesmaceae</taxon>
        <taxon>Tetradesmus</taxon>
    </lineage>
</organism>
<feature type="coiled-coil region" evidence="2">
    <location>
        <begin position="170"/>
        <end position="218"/>
    </location>
</feature>
<dbReference type="InterPro" id="IPR007157">
    <property type="entry name" value="PspA_VIPP1"/>
</dbReference>
<evidence type="ECO:0008006" key="6">
    <source>
        <dbReference type="Google" id="ProtNLM"/>
    </source>
</evidence>
<feature type="region of interest" description="Disordered" evidence="3">
    <location>
        <begin position="1"/>
        <end position="56"/>
    </location>
</feature>
<keyword evidence="5" id="KW-1185">Reference proteome</keyword>
<feature type="region of interest" description="Disordered" evidence="3">
    <location>
        <begin position="292"/>
        <end position="315"/>
    </location>
</feature>
<protein>
    <recommendedName>
        <fullName evidence="6">PspA/IM30 family protein</fullName>
    </recommendedName>
</protein>
<evidence type="ECO:0000256" key="1">
    <source>
        <dbReference type="ARBA" id="ARBA00043985"/>
    </source>
</evidence>